<reference evidence="4" key="1">
    <citation type="journal article" date="2019" name="Int. J. Syst. Evol. Microbiol.">
        <title>The Global Catalogue of Microorganisms (GCM) 10K type strain sequencing project: providing services to taxonomists for standard genome sequencing and annotation.</title>
        <authorList>
            <consortium name="The Broad Institute Genomics Platform"/>
            <consortium name="The Broad Institute Genome Sequencing Center for Infectious Disease"/>
            <person name="Wu L."/>
            <person name="Ma J."/>
        </authorList>
    </citation>
    <scope>NUCLEOTIDE SEQUENCE [LARGE SCALE GENOMIC DNA]</scope>
    <source>
        <strain evidence="4">JCM 18303</strain>
    </source>
</reference>
<keyword evidence="2" id="KW-0503">Monooxygenase</keyword>
<dbReference type="Pfam" id="PF00067">
    <property type="entry name" value="p450"/>
    <property type="match status" value="1"/>
</dbReference>
<evidence type="ECO:0000313" key="3">
    <source>
        <dbReference type="EMBL" id="GAA5150846.1"/>
    </source>
</evidence>
<keyword evidence="2" id="KW-0560">Oxidoreductase</keyword>
<evidence type="ECO:0000256" key="1">
    <source>
        <dbReference type="ARBA" id="ARBA00010617"/>
    </source>
</evidence>
<keyword evidence="2" id="KW-0349">Heme</keyword>
<evidence type="ECO:0000256" key="2">
    <source>
        <dbReference type="RuleBase" id="RU000461"/>
    </source>
</evidence>
<dbReference type="PRINTS" id="PR00359">
    <property type="entry name" value="BP450"/>
</dbReference>
<dbReference type="PROSITE" id="PS00086">
    <property type="entry name" value="CYTOCHROME_P450"/>
    <property type="match status" value="1"/>
</dbReference>
<keyword evidence="2" id="KW-0408">Iron</keyword>
<dbReference type="Proteomes" id="UP001428817">
    <property type="component" value="Unassembled WGS sequence"/>
</dbReference>
<dbReference type="SUPFAM" id="SSF48264">
    <property type="entry name" value="Cytochrome P450"/>
    <property type="match status" value="1"/>
</dbReference>
<name>A0ABP9PRB1_9PSEU</name>
<dbReference type="InterPro" id="IPR001128">
    <property type="entry name" value="Cyt_P450"/>
</dbReference>
<dbReference type="InterPro" id="IPR036396">
    <property type="entry name" value="Cyt_P450_sf"/>
</dbReference>
<sequence>MSVETPIDSAAADHPHCPIVHYDYRQSDRKPLESFRVADELRVSAPVLFVPDNGQIDGHGGFYLTTRQEDIFRVLQDTESFSNFTGGPGYGKPQPVTLIPQSLDPPEHGVWRRLAVPLFAPGRIRAMEPKVRSRCVEIIEGFAARGECDFVKDFAKVFPTTVFLELMGLPIEDLDRFMRWETAFLHGDAESDPDGSRRKTAGVEMVELFSQVIEERRAEMASGAPSRDDLIGAALDWEIDGRPVRHDELLSYFVLLFVAGLDTVTAELSYAFLHLATHDADRRRVTQDPSVVPTAVEEMLRAFPIVQLPRVATRDTEIAGCPIKAGDVVLNLLGSAGRDERDRAGADQIQLDRAPNRHFTFGVGPHRCLGSHLARQEMAVALREWHRRIPEYHIPEGAQITEESGNMWSLRTLPLAWAPAVSL</sequence>
<dbReference type="EMBL" id="BAABJP010000007">
    <property type="protein sequence ID" value="GAA5150846.1"/>
    <property type="molecule type" value="Genomic_DNA"/>
</dbReference>
<dbReference type="PANTHER" id="PTHR46696:SF6">
    <property type="entry name" value="P450, PUTATIVE (EUROFUNG)-RELATED"/>
    <property type="match status" value="1"/>
</dbReference>
<accession>A0ABP9PRB1</accession>
<comment type="caution">
    <text evidence="3">The sequence shown here is derived from an EMBL/GenBank/DDBJ whole genome shotgun (WGS) entry which is preliminary data.</text>
</comment>
<keyword evidence="2" id="KW-0479">Metal-binding</keyword>
<dbReference type="PANTHER" id="PTHR46696">
    <property type="entry name" value="P450, PUTATIVE (EUROFUNG)-RELATED"/>
    <property type="match status" value="1"/>
</dbReference>
<comment type="similarity">
    <text evidence="1 2">Belongs to the cytochrome P450 family.</text>
</comment>
<dbReference type="PRINTS" id="PR00385">
    <property type="entry name" value="P450"/>
</dbReference>
<organism evidence="3 4">
    <name type="scientific">Pseudonocardia eucalypti</name>
    <dbReference type="NCBI Taxonomy" id="648755"/>
    <lineage>
        <taxon>Bacteria</taxon>
        <taxon>Bacillati</taxon>
        <taxon>Actinomycetota</taxon>
        <taxon>Actinomycetes</taxon>
        <taxon>Pseudonocardiales</taxon>
        <taxon>Pseudonocardiaceae</taxon>
        <taxon>Pseudonocardia</taxon>
    </lineage>
</organism>
<dbReference type="InterPro" id="IPR017972">
    <property type="entry name" value="Cyt_P450_CS"/>
</dbReference>
<dbReference type="InterPro" id="IPR002397">
    <property type="entry name" value="Cyt_P450_B"/>
</dbReference>
<dbReference type="RefSeq" id="WP_185064348.1">
    <property type="nucleotide sequence ID" value="NZ_BAABJP010000007.1"/>
</dbReference>
<keyword evidence="4" id="KW-1185">Reference proteome</keyword>
<dbReference type="Gene3D" id="1.10.630.10">
    <property type="entry name" value="Cytochrome P450"/>
    <property type="match status" value="1"/>
</dbReference>
<dbReference type="CDD" id="cd11035">
    <property type="entry name" value="P450cam-like"/>
    <property type="match status" value="1"/>
</dbReference>
<proteinExistence type="inferred from homology"/>
<protein>
    <submittedName>
        <fullName evidence="3">Cytochrome P450</fullName>
    </submittedName>
</protein>
<evidence type="ECO:0000313" key="4">
    <source>
        <dbReference type="Proteomes" id="UP001428817"/>
    </source>
</evidence>
<gene>
    <name evidence="3" type="ORF">GCM10023321_16880</name>
</gene>